<dbReference type="Proteomes" id="UP000317036">
    <property type="component" value="Unassembled WGS sequence"/>
</dbReference>
<evidence type="ECO:0000259" key="1">
    <source>
        <dbReference type="Pfam" id="PF00144"/>
    </source>
</evidence>
<dbReference type="EMBL" id="VNJI01000021">
    <property type="protein sequence ID" value="TVY08603.1"/>
    <property type="molecule type" value="Genomic_DNA"/>
</dbReference>
<dbReference type="AlphaFoldDB" id="A0A559K940"/>
<feature type="domain" description="Beta-lactamase-related" evidence="1">
    <location>
        <begin position="47"/>
        <end position="406"/>
    </location>
</feature>
<comment type="caution">
    <text evidence="2">The sequence shown here is derived from an EMBL/GenBank/DDBJ whole genome shotgun (WGS) entry which is preliminary data.</text>
</comment>
<evidence type="ECO:0000313" key="3">
    <source>
        <dbReference type="Proteomes" id="UP000317036"/>
    </source>
</evidence>
<dbReference type="Gene3D" id="3.40.710.10">
    <property type="entry name" value="DD-peptidase/beta-lactamase superfamily"/>
    <property type="match status" value="1"/>
</dbReference>
<protein>
    <submittedName>
        <fullName evidence="2">Beta-lactamase family protein</fullName>
    </submittedName>
</protein>
<proteinExistence type="predicted"/>
<organism evidence="2 3">
    <name type="scientific">Paenibacillus cremeus</name>
    <dbReference type="NCBI Taxonomy" id="2163881"/>
    <lineage>
        <taxon>Bacteria</taxon>
        <taxon>Bacillati</taxon>
        <taxon>Bacillota</taxon>
        <taxon>Bacilli</taxon>
        <taxon>Bacillales</taxon>
        <taxon>Paenibacillaceae</taxon>
        <taxon>Paenibacillus</taxon>
    </lineage>
</organism>
<dbReference type="OrthoDB" id="846150at2"/>
<dbReference type="InterPro" id="IPR001466">
    <property type="entry name" value="Beta-lactam-related"/>
</dbReference>
<name>A0A559K940_9BACL</name>
<dbReference type="SUPFAM" id="SSF56601">
    <property type="entry name" value="beta-lactamase/transpeptidase-like"/>
    <property type="match status" value="1"/>
</dbReference>
<dbReference type="Pfam" id="PF00144">
    <property type="entry name" value="Beta-lactamase"/>
    <property type="match status" value="1"/>
</dbReference>
<dbReference type="PANTHER" id="PTHR46825">
    <property type="entry name" value="D-ALANYL-D-ALANINE-CARBOXYPEPTIDASE/ENDOPEPTIDASE AMPH"/>
    <property type="match status" value="1"/>
</dbReference>
<sequence>MERALFVFHKMDRFTAKKCYPVRTDSIIIKAILKECKRGLILTLHQLDERIQELLDKHRIVGLAASVMRDGRQIWSGGYGWANLDRRIPVTERTVFRIASISKTVVATAIMRLVEQGLCALESDIGQYLGFPVRNPKHPQLPITLKHLMTHTSSLQDEYVRFVVDSRNENPPRLRLTDILLPNGAYYTDKLWGDGQPGDPGGFEYTNLGAVILATIVEKLTGERFDLYCRRHIFEPLGMKDTSFNINDIKDLDDVATLYQFNEKENRYIAQLDDFQGQRSEPIDYSDYVPGVNGALFSPQGGLRTTVQDLARFLEAHANRGERNGARILKPETVDLMHAAHWSGYRREGFFRNSGLQFLITEDLIPGQRLIGHSGDAYGLLSDMFFHKQQRWGIILFMNGLHQTKSQQGVYFKAEEDLARLLHDTFLKDNRS</sequence>
<reference evidence="2 3" key="1">
    <citation type="submission" date="2019-07" db="EMBL/GenBank/DDBJ databases">
        <authorList>
            <person name="Kim J."/>
        </authorList>
    </citation>
    <scope>NUCLEOTIDE SEQUENCE [LARGE SCALE GENOMIC DNA]</scope>
    <source>
        <strain evidence="2 3">JC52</strain>
    </source>
</reference>
<dbReference type="InterPro" id="IPR012338">
    <property type="entry name" value="Beta-lactam/transpept-like"/>
</dbReference>
<keyword evidence="3" id="KW-1185">Reference proteome</keyword>
<dbReference type="InterPro" id="IPR050491">
    <property type="entry name" value="AmpC-like"/>
</dbReference>
<gene>
    <name evidence="2" type="ORF">FPZ49_17380</name>
</gene>
<accession>A0A559K940</accession>
<dbReference type="PANTHER" id="PTHR46825:SF9">
    <property type="entry name" value="BETA-LACTAMASE-RELATED DOMAIN-CONTAINING PROTEIN"/>
    <property type="match status" value="1"/>
</dbReference>
<evidence type="ECO:0000313" key="2">
    <source>
        <dbReference type="EMBL" id="TVY08603.1"/>
    </source>
</evidence>